<dbReference type="PANTHER" id="PTHR15887">
    <property type="entry name" value="TRANSMEMBRANE PROTEIN 69"/>
    <property type="match status" value="1"/>
</dbReference>
<evidence type="ECO:0000313" key="2">
    <source>
        <dbReference type="EMBL" id="GBF89500.1"/>
    </source>
</evidence>
<feature type="transmembrane region" description="Helical" evidence="1">
    <location>
        <begin position="263"/>
        <end position="285"/>
    </location>
</feature>
<dbReference type="InParanoid" id="A0A2V0NVA5"/>
<organism evidence="2 3">
    <name type="scientific">Raphidocelis subcapitata</name>
    <dbReference type="NCBI Taxonomy" id="307507"/>
    <lineage>
        <taxon>Eukaryota</taxon>
        <taxon>Viridiplantae</taxon>
        <taxon>Chlorophyta</taxon>
        <taxon>core chlorophytes</taxon>
        <taxon>Chlorophyceae</taxon>
        <taxon>CS clade</taxon>
        <taxon>Sphaeropleales</taxon>
        <taxon>Selenastraceae</taxon>
        <taxon>Raphidocelis</taxon>
    </lineage>
</organism>
<accession>A0A2V0NVA5</accession>
<dbReference type="OrthoDB" id="194289at2759"/>
<keyword evidence="1" id="KW-1133">Transmembrane helix</keyword>
<evidence type="ECO:0000313" key="3">
    <source>
        <dbReference type="Proteomes" id="UP000247498"/>
    </source>
</evidence>
<name>A0A2V0NVA5_9CHLO</name>
<dbReference type="Proteomes" id="UP000247498">
    <property type="component" value="Unassembled WGS sequence"/>
</dbReference>
<proteinExistence type="predicted"/>
<evidence type="ECO:0000256" key="1">
    <source>
        <dbReference type="SAM" id="Phobius"/>
    </source>
</evidence>
<dbReference type="EMBL" id="BDRX01000010">
    <property type="protein sequence ID" value="GBF89500.1"/>
    <property type="molecule type" value="Genomic_DNA"/>
</dbReference>
<reference evidence="2 3" key="1">
    <citation type="journal article" date="2018" name="Sci. Rep.">
        <title>Raphidocelis subcapitata (=Pseudokirchneriella subcapitata) provides an insight into genome evolution and environmental adaptations in the Sphaeropleales.</title>
        <authorList>
            <person name="Suzuki S."/>
            <person name="Yamaguchi H."/>
            <person name="Nakajima N."/>
            <person name="Kawachi M."/>
        </authorList>
    </citation>
    <scope>NUCLEOTIDE SEQUENCE [LARGE SCALE GENOMIC DNA]</scope>
    <source>
        <strain evidence="2 3">NIES-35</strain>
    </source>
</reference>
<comment type="caution">
    <text evidence="2">The sequence shown here is derived from an EMBL/GenBank/DDBJ whole genome shotgun (WGS) entry which is preliminary data.</text>
</comment>
<dbReference type="AlphaFoldDB" id="A0A2V0NVA5"/>
<sequence length="310" mass="31053">MRRAHKLLLEAARRPLAVEACAPAWTSAGSSSSSGWALHAWRQFAASSTGAAGSSGASLRAWGRTLGGGAGAGACSSSSGGGGSFINGLRAASSSAGGAGRGGAAARAAGGAKPAAAKAAAGGAAPGQPTRSPFDRWLSNMRAVPRVPLLLGLTGAIPFVALAPPVSKHLFWLLPHDVGYGISIVTFLGAVHWGLAMGSASMASPLMARAARESYLWSVVPSLSCFWLAAAEPAPASLILSLLLPACYIVDRARANYLPTWYLALRGPLTLMATFGMLLTASYYIHVAADAAAAADAGRGGGKQGDAAAA</sequence>
<protein>
    <submittedName>
        <fullName evidence="2">Uncharacterized protein</fullName>
    </submittedName>
</protein>
<dbReference type="Pfam" id="PF11911">
    <property type="entry name" value="DUF3429"/>
    <property type="match status" value="1"/>
</dbReference>
<feature type="transmembrane region" description="Helical" evidence="1">
    <location>
        <begin position="147"/>
        <end position="166"/>
    </location>
</feature>
<keyword evidence="1" id="KW-0472">Membrane</keyword>
<dbReference type="InterPro" id="IPR021836">
    <property type="entry name" value="DUF3429"/>
</dbReference>
<dbReference type="PANTHER" id="PTHR15887:SF1">
    <property type="entry name" value="TRANSMEMBRANE PROTEIN 69"/>
    <property type="match status" value="1"/>
</dbReference>
<dbReference type="STRING" id="307507.A0A2V0NVA5"/>
<gene>
    <name evidence="2" type="ORF">Rsub_02072</name>
</gene>
<feature type="transmembrane region" description="Helical" evidence="1">
    <location>
        <begin position="178"/>
        <end position="202"/>
    </location>
</feature>
<keyword evidence="3" id="KW-1185">Reference proteome</keyword>
<keyword evidence="1" id="KW-0812">Transmembrane</keyword>